<reference evidence="1 2" key="1">
    <citation type="submission" date="2020-08" db="EMBL/GenBank/DDBJ databases">
        <title>Genomic Encyclopedia of Type Strains, Phase IV (KMG-IV): sequencing the most valuable type-strain genomes for metagenomic binning, comparative biology and taxonomic classification.</title>
        <authorList>
            <person name="Goeker M."/>
        </authorList>
    </citation>
    <scope>NUCLEOTIDE SEQUENCE [LARGE SCALE GENOMIC DNA]</scope>
    <source>
        <strain evidence="1 2">DSM 12141</strain>
    </source>
</reference>
<protein>
    <recommendedName>
        <fullName evidence="3">DUF484 family protein</fullName>
    </recommendedName>
</protein>
<evidence type="ECO:0008006" key="3">
    <source>
        <dbReference type="Google" id="ProtNLM"/>
    </source>
</evidence>
<comment type="caution">
    <text evidence="1">The sequence shown here is derived from an EMBL/GenBank/DDBJ whole genome shotgun (WGS) entry which is preliminary data.</text>
</comment>
<dbReference type="RefSeq" id="WP_043679667.1">
    <property type="nucleotide sequence ID" value="NZ_JACHIB010000001.1"/>
</dbReference>
<accession>A0A7W9TK25</accession>
<dbReference type="Pfam" id="PF04340">
    <property type="entry name" value="DUF484"/>
    <property type="match status" value="1"/>
</dbReference>
<dbReference type="Gene3D" id="3.30.450.40">
    <property type="match status" value="1"/>
</dbReference>
<dbReference type="PANTHER" id="PTHR38765">
    <property type="entry name" value="DUF484 DOMAIN-CONTAINING PROTEIN"/>
    <property type="match status" value="1"/>
</dbReference>
<dbReference type="EMBL" id="JACHIB010000001">
    <property type="protein sequence ID" value="MBB6082125.1"/>
    <property type="molecule type" value="Genomic_DNA"/>
</dbReference>
<dbReference type="SUPFAM" id="SSF55781">
    <property type="entry name" value="GAF domain-like"/>
    <property type="match status" value="1"/>
</dbReference>
<name>A0A7W9TK25_CASDE</name>
<dbReference type="Proteomes" id="UP000541136">
    <property type="component" value="Unassembled WGS sequence"/>
</dbReference>
<gene>
    <name evidence="1" type="ORF">HNR28_000143</name>
</gene>
<dbReference type="InterPro" id="IPR029016">
    <property type="entry name" value="GAF-like_dom_sf"/>
</dbReference>
<dbReference type="PANTHER" id="PTHR38765:SF1">
    <property type="entry name" value="DUF484 DOMAIN-CONTAINING PROTEIN"/>
    <property type="match status" value="1"/>
</dbReference>
<evidence type="ECO:0000313" key="2">
    <source>
        <dbReference type="Proteomes" id="UP000541136"/>
    </source>
</evidence>
<organism evidence="1 2">
    <name type="scientific">Castellaniella defragrans</name>
    <name type="common">Alcaligenes defragrans</name>
    <dbReference type="NCBI Taxonomy" id="75697"/>
    <lineage>
        <taxon>Bacteria</taxon>
        <taxon>Pseudomonadati</taxon>
        <taxon>Pseudomonadota</taxon>
        <taxon>Betaproteobacteria</taxon>
        <taxon>Burkholderiales</taxon>
        <taxon>Alcaligenaceae</taxon>
        <taxon>Castellaniella</taxon>
    </lineage>
</organism>
<proteinExistence type="predicted"/>
<sequence length="226" mass="24486">MTQDAFTAQDVADYLSRNPDFFETHADVFASLSVPHPHQARAISLGERQILTLRARVKEHEHRLMQLLHNAGGNERINQSLMQWCARMLAEPDASRIPAHIIRSLSDQFDLSAIALRVWDLPALADSEFAQDVDAGIRAYAESLAQPYCGPLKDQEPARWLASEPASLAILPLRTLNGAAPVGLLVLGSDDAGRFTPDMGTAFLSLIASLAGAALGRLARTAPEAA</sequence>
<dbReference type="AlphaFoldDB" id="A0A7W9TK25"/>
<evidence type="ECO:0000313" key="1">
    <source>
        <dbReference type="EMBL" id="MBB6082125.1"/>
    </source>
</evidence>
<dbReference type="InterPro" id="IPR007435">
    <property type="entry name" value="DUF484"/>
</dbReference>